<keyword evidence="5" id="KW-0325">Glycoprotein</keyword>
<keyword evidence="6" id="KW-0449">Lipoprotein</keyword>
<evidence type="ECO:0000256" key="4">
    <source>
        <dbReference type="ARBA" id="ARBA00023136"/>
    </source>
</evidence>
<evidence type="ECO:0000313" key="11">
    <source>
        <dbReference type="EMBL" id="KAG2220094.1"/>
    </source>
</evidence>
<dbReference type="Pfam" id="PF20238">
    <property type="entry name" value="BIM1-like_dom"/>
    <property type="match status" value="1"/>
</dbReference>
<evidence type="ECO:0000256" key="2">
    <source>
        <dbReference type="ARBA" id="ARBA00022475"/>
    </source>
</evidence>
<protein>
    <recommendedName>
        <fullName evidence="10">Copper acquisition factor BIM1-like domain-containing protein</fullName>
    </recommendedName>
</protein>
<dbReference type="InterPro" id="IPR046936">
    <property type="entry name" value="BIM1-like"/>
</dbReference>
<evidence type="ECO:0000256" key="7">
    <source>
        <dbReference type="ARBA" id="ARBA00037868"/>
    </source>
</evidence>
<feature type="signal peptide" evidence="9">
    <location>
        <begin position="1"/>
        <end position="22"/>
    </location>
</feature>
<keyword evidence="2" id="KW-1003">Cell membrane</keyword>
<feature type="domain" description="Copper acquisition factor BIM1-like" evidence="10">
    <location>
        <begin position="21"/>
        <end position="163"/>
    </location>
</feature>
<keyword evidence="3 9" id="KW-0732">Signal</keyword>
<evidence type="ECO:0000256" key="5">
    <source>
        <dbReference type="ARBA" id="ARBA00023180"/>
    </source>
</evidence>
<evidence type="ECO:0000259" key="10">
    <source>
        <dbReference type="Pfam" id="PF20238"/>
    </source>
</evidence>
<feature type="region of interest" description="Disordered" evidence="8">
    <location>
        <begin position="158"/>
        <end position="177"/>
    </location>
</feature>
<dbReference type="InterPro" id="IPR046530">
    <property type="entry name" value="BIM1-like_dom"/>
</dbReference>
<comment type="caution">
    <text evidence="11">The sequence shown here is derived from an EMBL/GenBank/DDBJ whole genome shotgun (WGS) entry which is preliminary data.</text>
</comment>
<evidence type="ECO:0000256" key="1">
    <source>
        <dbReference type="ARBA" id="ARBA00004236"/>
    </source>
</evidence>
<feature type="chain" id="PRO_5034537617" description="Copper acquisition factor BIM1-like domain-containing protein" evidence="9">
    <location>
        <begin position="23"/>
        <end position="203"/>
    </location>
</feature>
<keyword evidence="4" id="KW-0472">Membrane</keyword>
<dbReference type="EMBL" id="JAEPRB010000152">
    <property type="protein sequence ID" value="KAG2220094.1"/>
    <property type="molecule type" value="Genomic_DNA"/>
</dbReference>
<gene>
    <name evidence="11" type="ORF">INT45_005855</name>
</gene>
<dbReference type="Proteomes" id="UP000646827">
    <property type="component" value="Unassembled WGS sequence"/>
</dbReference>
<reference evidence="11 12" key="1">
    <citation type="submission" date="2020-12" db="EMBL/GenBank/DDBJ databases">
        <title>Metabolic potential, ecology and presence of endohyphal bacteria is reflected in genomic diversity of Mucoromycotina.</title>
        <authorList>
            <person name="Muszewska A."/>
            <person name="Okrasinska A."/>
            <person name="Steczkiewicz K."/>
            <person name="Drgas O."/>
            <person name="Orlowska M."/>
            <person name="Perlinska-Lenart U."/>
            <person name="Aleksandrzak-Piekarczyk T."/>
            <person name="Szatraj K."/>
            <person name="Zielenkiewicz U."/>
            <person name="Pilsyk S."/>
            <person name="Malc E."/>
            <person name="Mieczkowski P."/>
            <person name="Kruszewska J.S."/>
            <person name="Biernat P."/>
            <person name="Pawlowska J."/>
        </authorList>
    </citation>
    <scope>NUCLEOTIDE SEQUENCE [LARGE SCALE GENOMIC DNA]</scope>
    <source>
        <strain evidence="11 12">CBS 142.35</strain>
    </source>
</reference>
<evidence type="ECO:0000256" key="3">
    <source>
        <dbReference type="ARBA" id="ARBA00022729"/>
    </source>
</evidence>
<proteinExistence type="predicted"/>
<sequence>MTRIGFFATVVAGLTLLQSVSAHYQLTYPESRGFSEDNEPSAPCGGFNTVSSNRTQFPLKNGFVEINSGHTSYSYEIKLVTNSANPSASDFSSASSVAKGSRNYPGEACLPIDLSNVSNASAGTNATIQVIYDGGDGSLYQCVDVTLAENPSNFDSNTCVNADGSDPTGSSSVADGDNSGASGLTVASGVFAAAIAAAISIAA</sequence>
<evidence type="ECO:0000256" key="8">
    <source>
        <dbReference type="SAM" id="MobiDB-lite"/>
    </source>
</evidence>
<evidence type="ECO:0000256" key="6">
    <source>
        <dbReference type="ARBA" id="ARBA00023288"/>
    </source>
</evidence>
<name>A0A8H7RYD0_9FUNG</name>
<evidence type="ECO:0000256" key="9">
    <source>
        <dbReference type="SAM" id="SignalP"/>
    </source>
</evidence>
<dbReference type="GO" id="GO:0012505">
    <property type="term" value="C:endomembrane system"/>
    <property type="evidence" value="ECO:0007669"/>
    <property type="project" value="UniProtKB-SubCell"/>
</dbReference>
<dbReference type="PANTHER" id="PTHR34992">
    <property type="entry name" value="HYPHAL ANASTAMOSIS-7 PROTEIN"/>
    <property type="match status" value="1"/>
</dbReference>
<comment type="subcellular location">
    <subcellularLocation>
        <location evidence="1">Cell membrane</location>
    </subcellularLocation>
    <subcellularLocation>
        <location evidence="7">Endomembrane system</location>
        <topology evidence="7">Lipid-anchor</topology>
    </subcellularLocation>
</comment>
<organism evidence="11 12">
    <name type="scientific">Circinella minor</name>
    <dbReference type="NCBI Taxonomy" id="1195481"/>
    <lineage>
        <taxon>Eukaryota</taxon>
        <taxon>Fungi</taxon>
        <taxon>Fungi incertae sedis</taxon>
        <taxon>Mucoromycota</taxon>
        <taxon>Mucoromycotina</taxon>
        <taxon>Mucoromycetes</taxon>
        <taxon>Mucorales</taxon>
        <taxon>Lichtheimiaceae</taxon>
        <taxon>Circinella</taxon>
    </lineage>
</organism>
<dbReference type="AlphaFoldDB" id="A0A8H7RYD0"/>
<accession>A0A8H7RYD0</accession>
<evidence type="ECO:0000313" key="12">
    <source>
        <dbReference type="Proteomes" id="UP000646827"/>
    </source>
</evidence>
<dbReference type="CDD" id="cd21176">
    <property type="entry name" value="LPMO_auxiliary-like"/>
    <property type="match status" value="1"/>
</dbReference>
<keyword evidence="12" id="KW-1185">Reference proteome</keyword>
<dbReference type="OrthoDB" id="2146436at2759"/>
<dbReference type="GO" id="GO:0005886">
    <property type="term" value="C:plasma membrane"/>
    <property type="evidence" value="ECO:0007669"/>
    <property type="project" value="UniProtKB-SubCell"/>
</dbReference>